<evidence type="ECO:0000256" key="7">
    <source>
        <dbReference type="ARBA" id="ARBA00023136"/>
    </source>
</evidence>
<dbReference type="PANTHER" id="PTHR30433:SF2">
    <property type="entry name" value="MOTILITY PROTEIN A"/>
    <property type="match status" value="1"/>
</dbReference>
<name>A0A841PPC7_9BACL</name>
<protein>
    <submittedName>
        <fullName evidence="10">Chemotaxis protein MotA</fullName>
    </submittedName>
</protein>
<dbReference type="RefSeq" id="WP_184402161.1">
    <property type="nucleotide sequence ID" value="NZ_JACHHJ010000001.1"/>
</dbReference>
<feature type="transmembrane region" description="Helical" evidence="8">
    <location>
        <begin position="7"/>
        <end position="25"/>
    </location>
</feature>
<dbReference type="NCBIfam" id="NF005383">
    <property type="entry name" value="PRK06926.1"/>
    <property type="match status" value="1"/>
</dbReference>
<accession>A0A841PPC7</accession>
<dbReference type="PROSITE" id="PS01307">
    <property type="entry name" value="MOTA"/>
    <property type="match status" value="1"/>
</dbReference>
<evidence type="ECO:0000256" key="4">
    <source>
        <dbReference type="ARBA" id="ARBA00022475"/>
    </source>
</evidence>
<feature type="transmembrane region" description="Helical" evidence="8">
    <location>
        <begin position="155"/>
        <end position="175"/>
    </location>
</feature>
<dbReference type="InterPro" id="IPR000540">
    <property type="entry name" value="Flag_MotA_CS"/>
</dbReference>
<dbReference type="GO" id="GO:0005886">
    <property type="term" value="C:plasma membrane"/>
    <property type="evidence" value="ECO:0007669"/>
    <property type="project" value="UniProtKB-SubCell"/>
</dbReference>
<proteinExistence type="inferred from homology"/>
<evidence type="ECO:0000256" key="2">
    <source>
        <dbReference type="ARBA" id="ARBA00008038"/>
    </source>
</evidence>
<dbReference type="Proteomes" id="UP000568839">
    <property type="component" value="Unassembled WGS sequence"/>
</dbReference>
<evidence type="ECO:0000313" key="11">
    <source>
        <dbReference type="Proteomes" id="UP000568839"/>
    </source>
</evidence>
<reference evidence="10 11" key="1">
    <citation type="submission" date="2020-08" db="EMBL/GenBank/DDBJ databases">
        <title>Genomic Encyclopedia of Type Strains, Phase IV (KMG-IV): sequencing the most valuable type-strain genomes for metagenomic binning, comparative biology and taxonomic classification.</title>
        <authorList>
            <person name="Goeker M."/>
        </authorList>
    </citation>
    <scope>NUCLEOTIDE SEQUENCE [LARGE SCALE GENOMIC DNA]</scope>
    <source>
        <strain evidence="10 11">DSM 21769</strain>
    </source>
</reference>
<keyword evidence="6 8" id="KW-1133">Transmembrane helix</keyword>
<evidence type="ECO:0000256" key="5">
    <source>
        <dbReference type="ARBA" id="ARBA00022692"/>
    </source>
</evidence>
<dbReference type="InterPro" id="IPR002898">
    <property type="entry name" value="MotA_ExbB_proton_chnl"/>
</dbReference>
<comment type="caution">
    <text evidence="10">The sequence shown here is derived from an EMBL/GenBank/DDBJ whole genome shotgun (WGS) entry which is preliminary data.</text>
</comment>
<evidence type="ECO:0000256" key="1">
    <source>
        <dbReference type="ARBA" id="ARBA00004651"/>
    </source>
</evidence>
<feature type="transmembrane region" description="Helical" evidence="8">
    <location>
        <begin position="31"/>
        <end position="54"/>
    </location>
</feature>
<organism evidence="10 11">
    <name type="scientific">Geomicrobium halophilum</name>
    <dbReference type="NCBI Taxonomy" id="549000"/>
    <lineage>
        <taxon>Bacteria</taxon>
        <taxon>Bacillati</taxon>
        <taxon>Bacillota</taxon>
        <taxon>Bacilli</taxon>
        <taxon>Bacillales</taxon>
        <taxon>Geomicrobium</taxon>
    </lineage>
</organism>
<keyword evidence="3" id="KW-0813">Transport</keyword>
<keyword evidence="7 8" id="KW-0472">Membrane</keyword>
<dbReference type="GO" id="GO:0071978">
    <property type="term" value="P:bacterial-type flagellum-dependent swarming motility"/>
    <property type="evidence" value="ECO:0007669"/>
    <property type="project" value="InterPro"/>
</dbReference>
<keyword evidence="5 8" id="KW-0812">Transmembrane</keyword>
<sequence length="271" mass="29935">MKKLDMLTPVGLILGLVVVGLAIYFNAGIDAVVLFIQLSSVFIVIGGVAAALLINFSTKELRRLPTIIRTAFQDTDYDLEELNKTFVNLSKKARRDGLLALDTQLDEEVKDPFIRKGVRLAVDGIERELIQDILMAEVVSMEERHKRGRQMIERAGDYAPAWGMVGTIIALVIMLNDLNDPATLGPSMALAMLTTLYGALMANLFFNPMASKLENKTETETFVNQMMIEGVIGIQSGQSPKVLEEKLGAFVRKERKPKHEGREAGELANEA</sequence>
<dbReference type="EMBL" id="JACHHJ010000001">
    <property type="protein sequence ID" value="MBB6448131.1"/>
    <property type="molecule type" value="Genomic_DNA"/>
</dbReference>
<feature type="transmembrane region" description="Helical" evidence="8">
    <location>
        <begin position="187"/>
        <end position="206"/>
    </location>
</feature>
<comment type="similarity">
    <text evidence="2">Belongs to the MotA family.</text>
</comment>
<dbReference type="InterPro" id="IPR047055">
    <property type="entry name" value="MotA-like"/>
</dbReference>
<dbReference type="AlphaFoldDB" id="A0A841PPC7"/>
<dbReference type="Pfam" id="PF01618">
    <property type="entry name" value="MotA_ExbB"/>
    <property type="match status" value="1"/>
</dbReference>
<evidence type="ECO:0000256" key="8">
    <source>
        <dbReference type="SAM" id="Phobius"/>
    </source>
</evidence>
<evidence type="ECO:0000256" key="6">
    <source>
        <dbReference type="ARBA" id="ARBA00022989"/>
    </source>
</evidence>
<dbReference type="PANTHER" id="PTHR30433">
    <property type="entry name" value="CHEMOTAXIS PROTEIN MOTA"/>
    <property type="match status" value="1"/>
</dbReference>
<dbReference type="GO" id="GO:0006935">
    <property type="term" value="P:chemotaxis"/>
    <property type="evidence" value="ECO:0007669"/>
    <property type="project" value="InterPro"/>
</dbReference>
<evidence type="ECO:0000313" key="10">
    <source>
        <dbReference type="EMBL" id="MBB6448131.1"/>
    </source>
</evidence>
<evidence type="ECO:0000259" key="9">
    <source>
        <dbReference type="Pfam" id="PF01618"/>
    </source>
</evidence>
<gene>
    <name evidence="10" type="ORF">HNR44_000080</name>
</gene>
<feature type="domain" description="MotA/TolQ/ExbB proton channel" evidence="9">
    <location>
        <begin position="107"/>
        <end position="221"/>
    </location>
</feature>
<evidence type="ECO:0000256" key="3">
    <source>
        <dbReference type="ARBA" id="ARBA00022448"/>
    </source>
</evidence>
<comment type="subcellular location">
    <subcellularLocation>
        <location evidence="1">Cell membrane</location>
        <topology evidence="1">Multi-pass membrane protein</topology>
    </subcellularLocation>
</comment>
<keyword evidence="4" id="KW-1003">Cell membrane</keyword>
<keyword evidence="11" id="KW-1185">Reference proteome</keyword>